<comment type="caution">
    <text evidence="1">The sequence shown here is derived from an EMBL/GenBank/DDBJ whole genome shotgun (WGS) entry which is preliminary data.</text>
</comment>
<evidence type="ECO:0000313" key="1">
    <source>
        <dbReference type="EMBL" id="KAL2842920.1"/>
    </source>
</evidence>
<keyword evidence="2" id="KW-1185">Reference proteome</keyword>
<protein>
    <recommendedName>
        <fullName evidence="3">Arrestin-like N-terminal domain-containing protein</fullName>
    </recommendedName>
</protein>
<organism evidence="1 2">
    <name type="scientific">Aspergillus pseudoustus</name>
    <dbReference type="NCBI Taxonomy" id="1810923"/>
    <lineage>
        <taxon>Eukaryota</taxon>
        <taxon>Fungi</taxon>
        <taxon>Dikarya</taxon>
        <taxon>Ascomycota</taxon>
        <taxon>Pezizomycotina</taxon>
        <taxon>Eurotiomycetes</taxon>
        <taxon>Eurotiomycetidae</taxon>
        <taxon>Eurotiales</taxon>
        <taxon>Aspergillaceae</taxon>
        <taxon>Aspergillus</taxon>
        <taxon>Aspergillus subgen. Nidulantes</taxon>
    </lineage>
</organism>
<name>A0ABR4JSA4_9EURO</name>
<evidence type="ECO:0000313" key="2">
    <source>
        <dbReference type="Proteomes" id="UP001610446"/>
    </source>
</evidence>
<dbReference type="Gene3D" id="2.60.40.640">
    <property type="match status" value="1"/>
</dbReference>
<dbReference type="InterPro" id="IPR014752">
    <property type="entry name" value="Arrestin-like_C"/>
</dbReference>
<dbReference type="EMBL" id="JBFXLU010000095">
    <property type="protein sequence ID" value="KAL2842920.1"/>
    <property type="molecule type" value="Genomic_DNA"/>
</dbReference>
<gene>
    <name evidence="1" type="ORF">BJY01DRAFT_216247</name>
</gene>
<proteinExistence type="predicted"/>
<dbReference type="Proteomes" id="UP001610446">
    <property type="component" value="Unassembled WGS sequence"/>
</dbReference>
<sequence>MGLKVQTRVSGITTEVAPGGLIQGAVEIHTTEPLTFAELAVTLTGRVSSRIFRELSIAVLPLQARWKGKVTVCERILVLVDQHTNLEAGDHHFPFKLRIPETTEIAPNTQKKEWKQVAPFVHVQTTHPLPPSMEVKSEQGHVFLHGDASGKIEYELTVTRKSNPREWKISPAFVQKLKMAAPLAPQAQPVKWMNLSKPLGGGYREELISVQYPTPIIQWEALPIQVAVLNGDGFALVSLKAKLFTQYAVRGQTWVLSENSSPVVSEEKLIAWEGRMDLVRGQYQYVRSQPLLASQVVAKFATLNVACTAHQLEIKYKVKDSKGRVIAGIWNRVNVEIAGPNRTVDSGNESPRATMGTAEYQVWVSGRAG</sequence>
<evidence type="ECO:0008006" key="3">
    <source>
        <dbReference type="Google" id="ProtNLM"/>
    </source>
</evidence>
<accession>A0ABR4JSA4</accession>
<reference evidence="1 2" key="1">
    <citation type="submission" date="2024-07" db="EMBL/GenBank/DDBJ databases">
        <title>Section-level genome sequencing and comparative genomics of Aspergillus sections Usti and Cavernicolus.</title>
        <authorList>
            <consortium name="Lawrence Berkeley National Laboratory"/>
            <person name="Nybo J.L."/>
            <person name="Vesth T.C."/>
            <person name="Theobald S."/>
            <person name="Frisvad J.C."/>
            <person name="Larsen T.O."/>
            <person name="Kjaerboelling I."/>
            <person name="Rothschild-Mancinelli K."/>
            <person name="Lyhne E.K."/>
            <person name="Kogle M.E."/>
            <person name="Barry K."/>
            <person name="Clum A."/>
            <person name="Na H."/>
            <person name="Ledsgaard L."/>
            <person name="Lin J."/>
            <person name="Lipzen A."/>
            <person name="Kuo A."/>
            <person name="Riley R."/>
            <person name="Mondo S."/>
            <person name="Labutti K."/>
            <person name="Haridas S."/>
            <person name="Pangalinan J."/>
            <person name="Salamov A.A."/>
            <person name="Simmons B.A."/>
            <person name="Magnuson J.K."/>
            <person name="Chen J."/>
            <person name="Drula E."/>
            <person name="Henrissat B."/>
            <person name="Wiebenga A."/>
            <person name="Lubbers R.J."/>
            <person name="Gomes A.C."/>
            <person name="Makela M.R."/>
            <person name="Stajich J."/>
            <person name="Grigoriev I.V."/>
            <person name="Mortensen U.H."/>
            <person name="De Vries R.P."/>
            <person name="Baker S.E."/>
            <person name="Andersen M.R."/>
        </authorList>
    </citation>
    <scope>NUCLEOTIDE SEQUENCE [LARGE SCALE GENOMIC DNA]</scope>
    <source>
        <strain evidence="1 2">CBS 123904</strain>
    </source>
</reference>